<reference evidence="1 2" key="1">
    <citation type="submission" date="2020-02" db="EMBL/GenBank/DDBJ databases">
        <title>Characterization of phylogenetic diversity of novel bifidobacterial species isolated in Czech ZOOs.</title>
        <authorList>
            <person name="Lugli G.A."/>
            <person name="Vera N.B."/>
            <person name="Ventura M."/>
        </authorList>
    </citation>
    <scope>NUCLEOTIDE SEQUENCE [LARGE SCALE GENOMIC DNA]</scope>
    <source>
        <strain evidence="1 2">DSM 109960</strain>
    </source>
</reference>
<dbReference type="RefSeq" id="WP_169079914.1">
    <property type="nucleotide sequence ID" value="NZ_JAAIIF010000008.1"/>
</dbReference>
<gene>
    <name evidence="1" type="ORF">G1C98_1023</name>
</gene>
<organism evidence="1 2">
    <name type="scientific">Bifidobacterium erythrocebi</name>
    <dbReference type="NCBI Taxonomy" id="2675325"/>
    <lineage>
        <taxon>Bacteria</taxon>
        <taxon>Bacillati</taxon>
        <taxon>Actinomycetota</taxon>
        <taxon>Actinomycetes</taxon>
        <taxon>Bifidobacteriales</taxon>
        <taxon>Bifidobacteriaceae</taxon>
        <taxon>Bifidobacterium</taxon>
    </lineage>
</organism>
<evidence type="ECO:0000313" key="1">
    <source>
        <dbReference type="EMBL" id="NMM96287.1"/>
    </source>
</evidence>
<accession>A0A7Y0HVJ4</accession>
<comment type="caution">
    <text evidence="1">The sequence shown here is derived from an EMBL/GenBank/DDBJ whole genome shotgun (WGS) entry which is preliminary data.</text>
</comment>
<dbReference type="Pfam" id="PF25681">
    <property type="entry name" value="Phage_TTP_17"/>
    <property type="match status" value="1"/>
</dbReference>
<dbReference type="Proteomes" id="UP000529710">
    <property type="component" value="Unassembled WGS sequence"/>
</dbReference>
<keyword evidence="2" id="KW-1185">Reference proteome</keyword>
<dbReference type="EMBL" id="JAAIIF010000008">
    <property type="protein sequence ID" value="NMM96287.1"/>
    <property type="molecule type" value="Genomic_DNA"/>
</dbReference>
<dbReference type="AlphaFoldDB" id="A0A7Y0HVJ4"/>
<proteinExistence type="predicted"/>
<name>A0A7Y0HVJ4_9BIFI</name>
<sequence length="194" mass="20603">MATNSNNKENVSLGKPKASGFIYRAPAGTDIPKDATTDLPQTFKCVGYVGEDGVTQSADVDKTEVKDAGGVTVLSVITSYAETYQFVMLELNETSATIRYGSDAVKATDNTMTITHKMPSGESAVFVFELLCTGNKARRIVVPDATPNDFGDTQYHIGDAVAYDVTLAANPSDKIDGGTSVEYIAPITSPQKSD</sequence>
<dbReference type="InterPro" id="IPR058154">
    <property type="entry name" value="Bxb1_TTP-like"/>
</dbReference>
<protein>
    <submittedName>
        <fullName evidence="1">Phage major tail protein</fullName>
    </submittedName>
</protein>
<evidence type="ECO:0000313" key="2">
    <source>
        <dbReference type="Proteomes" id="UP000529710"/>
    </source>
</evidence>